<keyword evidence="5" id="KW-1003">Cell membrane</keyword>
<dbReference type="SUPFAM" id="SSF53300">
    <property type="entry name" value="vWA-like"/>
    <property type="match status" value="1"/>
</dbReference>
<evidence type="ECO:0000313" key="14">
    <source>
        <dbReference type="EMBL" id="OMJ71940.1"/>
    </source>
</evidence>
<dbReference type="GO" id="GO:0005886">
    <property type="term" value="C:plasma membrane"/>
    <property type="evidence" value="ECO:0007669"/>
    <property type="project" value="UniProtKB-SubCell"/>
</dbReference>
<comment type="subcellular location">
    <subcellularLocation>
        <location evidence="2">Cell membrane</location>
    </subcellularLocation>
    <subcellularLocation>
        <location evidence="3">Cytoplasm</location>
    </subcellularLocation>
    <subcellularLocation>
        <location evidence="1">Nucleus</location>
    </subcellularLocation>
</comment>
<dbReference type="PANTHER" id="PTHR10857">
    <property type="entry name" value="COPINE"/>
    <property type="match status" value="1"/>
</dbReference>
<dbReference type="GO" id="GO:0005737">
    <property type="term" value="C:cytoplasm"/>
    <property type="evidence" value="ECO:0007669"/>
    <property type="project" value="UniProtKB-SubCell"/>
</dbReference>
<dbReference type="GO" id="GO:0005634">
    <property type="term" value="C:nucleus"/>
    <property type="evidence" value="ECO:0007669"/>
    <property type="project" value="UniProtKB-SubCell"/>
</dbReference>
<dbReference type="OrthoDB" id="308084at2759"/>
<evidence type="ECO:0000256" key="6">
    <source>
        <dbReference type="ARBA" id="ARBA00022490"/>
    </source>
</evidence>
<feature type="region of interest" description="Disordered" evidence="12">
    <location>
        <begin position="508"/>
        <end position="567"/>
    </location>
</feature>
<dbReference type="GO" id="GO:0046872">
    <property type="term" value="F:metal ion binding"/>
    <property type="evidence" value="ECO:0007669"/>
    <property type="project" value="UniProtKB-KW"/>
</dbReference>
<evidence type="ECO:0000313" key="15">
    <source>
        <dbReference type="Proteomes" id="UP000187209"/>
    </source>
</evidence>
<dbReference type="SMART" id="SM00239">
    <property type="entry name" value="C2"/>
    <property type="match status" value="2"/>
</dbReference>
<protein>
    <recommendedName>
        <fullName evidence="13">C2 domain-containing protein</fullName>
    </recommendedName>
</protein>
<gene>
    <name evidence="14" type="ORF">SteCoe_29728</name>
</gene>
<evidence type="ECO:0000256" key="7">
    <source>
        <dbReference type="ARBA" id="ARBA00022723"/>
    </source>
</evidence>
<dbReference type="EMBL" id="MPUH01000943">
    <property type="protein sequence ID" value="OMJ71940.1"/>
    <property type="molecule type" value="Genomic_DNA"/>
</dbReference>
<dbReference type="SMART" id="SM00327">
    <property type="entry name" value="VWA"/>
    <property type="match status" value="1"/>
</dbReference>
<dbReference type="InterPro" id="IPR045052">
    <property type="entry name" value="Copine"/>
</dbReference>
<accession>A0A1R2B5N3</accession>
<evidence type="ECO:0000256" key="2">
    <source>
        <dbReference type="ARBA" id="ARBA00004236"/>
    </source>
</evidence>
<dbReference type="GO" id="GO:0005544">
    <property type="term" value="F:calcium-dependent phospholipid binding"/>
    <property type="evidence" value="ECO:0007669"/>
    <property type="project" value="InterPro"/>
</dbReference>
<dbReference type="AlphaFoldDB" id="A0A1R2B5N3"/>
<evidence type="ECO:0000259" key="13">
    <source>
        <dbReference type="PROSITE" id="PS50004"/>
    </source>
</evidence>
<dbReference type="InterPro" id="IPR035892">
    <property type="entry name" value="C2_domain_sf"/>
</dbReference>
<dbReference type="PANTHER" id="PTHR10857:SF106">
    <property type="entry name" value="C2 DOMAIN-CONTAINING PROTEIN"/>
    <property type="match status" value="1"/>
</dbReference>
<dbReference type="SUPFAM" id="SSF49562">
    <property type="entry name" value="C2 domain (Calcium/lipid-binding domain, CaLB)"/>
    <property type="match status" value="2"/>
</dbReference>
<dbReference type="Gene3D" id="2.60.40.150">
    <property type="entry name" value="C2 domain"/>
    <property type="match status" value="2"/>
</dbReference>
<keyword evidence="8" id="KW-0677">Repeat</keyword>
<evidence type="ECO:0000256" key="4">
    <source>
        <dbReference type="ARBA" id="ARBA00009048"/>
    </source>
</evidence>
<keyword evidence="11" id="KW-0539">Nucleus</keyword>
<dbReference type="Pfam" id="PF00168">
    <property type="entry name" value="C2"/>
    <property type="match status" value="2"/>
</dbReference>
<dbReference type="InterPro" id="IPR010734">
    <property type="entry name" value="Copine_C"/>
</dbReference>
<dbReference type="CDD" id="cd04048">
    <property type="entry name" value="C2A_Copine"/>
    <property type="match status" value="1"/>
</dbReference>
<dbReference type="PROSITE" id="PS50004">
    <property type="entry name" value="C2"/>
    <property type="match status" value="2"/>
</dbReference>
<dbReference type="GO" id="GO:0071277">
    <property type="term" value="P:cellular response to calcium ion"/>
    <property type="evidence" value="ECO:0007669"/>
    <property type="project" value="TreeGrafter"/>
</dbReference>
<comment type="similarity">
    <text evidence="4">Belongs to the copine family.</text>
</comment>
<dbReference type="InterPro" id="IPR002035">
    <property type="entry name" value="VWF_A"/>
</dbReference>
<evidence type="ECO:0000256" key="10">
    <source>
        <dbReference type="ARBA" id="ARBA00023136"/>
    </source>
</evidence>
<evidence type="ECO:0000256" key="1">
    <source>
        <dbReference type="ARBA" id="ARBA00004123"/>
    </source>
</evidence>
<name>A0A1R2B5N3_9CILI</name>
<feature type="domain" description="C2" evidence="13">
    <location>
        <begin position="1"/>
        <end position="91"/>
    </location>
</feature>
<keyword evidence="9" id="KW-0106">Calcium</keyword>
<evidence type="ECO:0000256" key="12">
    <source>
        <dbReference type="SAM" id="MobiDB-lite"/>
    </source>
</evidence>
<keyword evidence="10" id="KW-0472">Membrane</keyword>
<evidence type="ECO:0000256" key="9">
    <source>
        <dbReference type="ARBA" id="ARBA00022837"/>
    </source>
</evidence>
<keyword evidence="15" id="KW-1185">Reference proteome</keyword>
<evidence type="ECO:0000256" key="8">
    <source>
        <dbReference type="ARBA" id="ARBA00022737"/>
    </source>
</evidence>
<proteinExistence type="inferred from homology"/>
<comment type="caution">
    <text evidence="14">The sequence shown here is derived from an EMBL/GenBank/DDBJ whole genome shotgun (WGS) entry which is preliminary data.</text>
</comment>
<dbReference type="Proteomes" id="UP000187209">
    <property type="component" value="Unassembled WGS sequence"/>
</dbReference>
<evidence type="ECO:0000256" key="3">
    <source>
        <dbReference type="ARBA" id="ARBA00004496"/>
    </source>
</evidence>
<reference evidence="14 15" key="1">
    <citation type="submission" date="2016-11" db="EMBL/GenBank/DDBJ databases">
        <title>The macronuclear genome of Stentor coeruleus: a giant cell with tiny introns.</title>
        <authorList>
            <person name="Slabodnick M."/>
            <person name="Ruby J.G."/>
            <person name="Reiff S.B."/>
            <person name="Swart E.C."/>
            <person name="Gosai S."/>
            <person name="Prabakaran S."/>
            <person name="Witkowska E."/>
            <person name="Larue G.E."/>
            <person name="Fisher S."/>
            <person name="Freeman R.M."/>
            <person name="Gunawardena J."/>
            <person name="Chu W."/>
            <person name="Stover N.A."/>
            <person name="Gregory B.D."/>
            <person name="Nowacki M."/>
            <person name="Derisi J."/>
            <person name="Roy S.W."/>
            <person name="Marshall W.F."/>
            <person name="Sood P."/>
        </authorList>
    </citation>
    <scope>NUCLEOTIDE SEQUENCE [LARGE SCALE GENOMIC DNA]</scope>
    <source>
        <strain evidence="14">WM001</strain>
    </source>
</reference>
<dbReference type="InterPro" id="IPR037768">
    <property type="entry name" value="C2B_Copine"/>
</dbReference>
<sequence length="567" mass="63889">MDSFSKSDPFCLVFTKANDSAQYHEIGRTEIIKDNLNPNWTTSIICDYFFEMKQSIMFSLFDYDDTTPDKLGEAYTTIGEIVGKGTMILNLSKKGKLIVRAEEVKTSNDIYEFHMKGVKLDKKDFFGKSDPYLIFYRSLGTGSWSEVYRTEIIKNTLDPIWKPIHINCQKLCNGDENKPIKIECFDWNRVGSHDLIGITETTLSHLAVNGARFELYTPQNKKKGKKSGELVVANVIIKKVLSFIDYLRAGLQISFSIAIDYTASNGEYSNPNSLHHLNPSMPNQYEQAIWEVGTILEAYDTDKLFPVFGFGGVPRHENKANHCFPLTFNIENPYVQGVNGLLQCYRSSLNLVSLSGPTLFTNVIRNVMNVAQSTSPQSTYHVLLIITDGAIMDMDNTISCIVEASNLPMSIIIIGVGTADFSSMEQLDCDEGFLIDTRGKKAIRDIVQFVPFFKFRGNPAALAAEVLKEVPKQLTDFMSLINYVPEIPVAQPLSQIAIQATLPPLDLPANPDSFAPEQAYEAPVESGYKKELPNEDYENPYESGYTKELPSDEEEKHHHKHRHHHNN</sequence>
<keyword evidence="6" id="KW-0963">Cytoplasm</keyword>
<dbReference type="InterPro" id="IPR000008">
    <property type="entry name" value="C2_dom"/>
</dbReference>
<feature type="compositionally biased region" description="Basic residues" evidence="12">
    <location>
        <begin position="557"/>
        <end position="567"/>
    </location>
</feature>
<dbReference type="FunFam" id="2.60.40.150:FF:000042">
    <property type="entry name" value="Copine 3"/>
    <property type="match status" value="1"/>
</dbReference>
<dbReference type="CDD" id="cd04047">
    <property type="entry name" value="C2B_Copine"/>
    <property type="match status" value="1"/>
</dbReference>
<dbReference type="Pfam" id="PF07002">
    <property type="entry name" value="Copine"/>
    <property type="match status" value="1"/>
</dbReference>
<keyword evidence="7" id="KW-0479">Metal-binding</keyword>
<evidence type="ECO:0000256" key="5">
    <source>
        <dbReference type="ARBA" id="ARBA00022475"/>
    </source>
</evidence>
<feature type="domain" description="C2" evidence="13">
    <location>
        <begin position="93"/>
        <end position="216"/>
    </location>
</feature>
<evidence type="ECO:0000256" key="11">
    <source>
        <dbReference type="ARBA" id="ARBA00023242"/>
    </source>
</evidence>
<organism evidence="14 15">
    <name type="scientific">Stentor coeruleus</name>
    <dbReference type="NCBI Taxonomy" id="5963"/>
    <lineage>
        <taxon>Eukaryota</taxon>
        <taxon>Sar</taxon>
        <taxon>Alveolata</taxon>
        <taxon>Ciliophora</taxon>
        <taxon>Postciliodesmatophora</taxon>
        <taxon>Heterotrichea</taxon>
        <taxon>Heterotrichida</taxon>
        <taxon>Stentoridae</taxon>
        <taxon>Stentor</taxon>
    </lineage>
</organism>
<dbReference type="InterPro" id="IPR036465">
    <property type="entry name" value="vWFA_dom_sf"/>
</dbReference>